<sequence>MVKKQTWQDAKKKKEKEEAELQKLYAQLEDLQAKIKKKEQSHREAYAEYLIQLHNSGEKTDAEVERFFLSPHPHHPSGGDH</sequence>
<organism evidence="2 3">
    <name type="scientific">Streptococcus oriscaviae</name>
    <dbReference type="NCBI Taxonomy" id="2781599"/>
    <lineage>
        <taxon>Bacteria</taxon>
        <taxon>Bacillati</taxon>
        <taxon>Bacillota</taxon>
        <taxon>Bacilli</taxon>
        <taxon>Lactobacillales</taxon>
        <taxon>Streptococcaceae</taxon>
        <taxon>Streptococcus</taxon>
    </lineage>
</organism>
<evidence type="ECO:0000313" key="3">
    <source>
        <dbReference type="Proteomes" id="UP000677616"/>
    </source>
</evidence>
<reference evidence="2 3" key="1">
    <citation type="submission" date="2021-04" db="EMBL/GenBank/DDBJ databases">
        <title>Complete genome sequence of a novel Streptococcus species.</title>
        <authorList>
            <person name="Teng J.L.L."/>
        </authorList>
    </citation>
    <scope>NUCLEOTIDE SEQUENCE [LARGE SCALE GENOMIC DNA]</scope>
    <source>
        <strain evidence="2 3">HKU75</strain>
    </source>
</reference>
<evidence type="ECO:0000256" key="1">
    <source>
        <dbReference type="SAM" id="Coils"/>
    </source>
</evidence>
<accession>A0ABX7YK71</accession>
<feature type="coiled-coil region" evidence="1">
    <location>
        <begin position="4"/>
        <end position="48"/>
    </location>
</feature>
<dbReference type="RefSeq" id="WP_212569870.1">
    <property type="nucleotide sequence ID" value="NZ_CP073084.1"/>
</dbReference>
<dbReference type="Proteomes" id="UP000677616">
    <property type="component" value="Chromosome"/>
</dbReference>
<proteinExistence type="predicted"/>
<protein>
    <submittedName>
        <fullName evidence="2">Uncharacterized protein</fullName>
    </submittedName>
</protein>
<keyword evidence="1" id="KW-0175">Coiled coil</keyword>
<name>A0ABX7YK71_9STRE</name>
<dbReference type="EMBL" id="CP073084">
    <property type="protein sequence ID" value="QUE53704.1"/>
    <property type="molecule type" value="Genomic_DNA"/>
</dbReference>
<gene>
    <name evidence="2" type="ORF">INT76_07655</name>
</gene>
<keyword evidence="3" id="KW-1185">Reference proteome</keyword>
<evidence type="ECO:0000313" key="2">
    <source>
        <dbReference type="EMBL" id="QUE53704.1"/>
    </source>
</evidence>